<dbReference type="RefSeq" id="WP_185780785.1">
    <property type="nucleotide sequence ID" value="NZ_JACJUU010000028.1"/>
</dbReference>
<keyword evidence="2" id="KW-1185">Reference proteome</keyword>
<dbReference type="AlphaFoldDB" id="A0A842HQE8"/>
<dbReference type="Proteomes" id="UP000545386">
    <property type="component" value="Unassembled WGS sequence"/>
</dbReference>
<evidence type="ECO:0000313" key="2">
    <source>
        <dbReference type="Proteomes" id="UP000545386"/>
    </source>
</evidence>
<comment type="caution">
    <text evidence="1">The sequence shown here is derived from an EMBL/GenBank/DDBJ whole genome shotgun (WGS) entry which is preliminary data.</text>
</comment>
<organism evidence="1 2">
    <name type="scientific">Pusillimonas minor</name>
    <dbReference type="NCBI Taxonomy" id="2697024"/>
    <lineage>
        <taxon>Bacteria</taxon>
        <taxon>Pseudomonadati</taxon>
        <taxon>Pseudomonadota</taxon>
        <taxon>Betaproteobacteria</taxon>
        <taxon>Burkholderiales</taxon>
        <taxon>Alcaligenaceae</taxon>
        <taxon>Pusillimonas</taxon>
    </lineage>
</organism>
<name>A0A842HQE8_9BURK</name>
<evidence type="ECO:0008006" key="3">
    <source>
        <dbReference type="Google" id="ProtNLM"/>
    </source>
</evidence>
<protein>
    <recommendedName>
        <fullName evidence="3">DUF4351 domain-containing protein</fullName>
    </recommendedName>
</protein>
<sequence length="335" mass="38308">MFNPAVNPDFDGIWKDALTRWLPDCIALFWPEVHAQVNWQVAPVLLDKELQSLRKINKRGVRYVDHLAQVQLRGGGMALLLIHIEVQAGAVSRDLAQRMLVYRFRLMEKHSHHSHFSCAILLDRAHGPDTERYRAAVGSNELLFTFPVINLAKWAARTDELRDIAPNNPFAVVILAQLACRATQASAESRLVSKLELAKLLKYWGYDVGQRINLLRIIDSLLILPKAMEDTFMTTLTTQIEEPQAMTFISNIERYYWQRHIDENKQGWLEEGLSKGEQLGQRHGAANVLQTLLQQKFGTLPDWATDQIHQADTNTLQRWAINVLNAQTLQAVFEQ</sequence>
<reference evidence="1 2" key="1">
    <citation type="submission" date="2020-08" db="EMBL/GenBank/DDBJ databases">
        <title>Paraeoetvoesia sp. YC-7-48 draft genome sequence.</title>
        <authorList>
            <person name="Yao L."/>
        </authorList>
    </citation>
    <scope>NUCLEOTIDE SEQUENCE [LARGE SCALE GENOMIC DNA]</scope>
    <source>
        <strain evidence="2">YC-7-48</strain>
    </source>
</reference>
<dbReference type="PANTHER" id="PTHR35586:SF1">
    <property type="entry name" value="SLL1691 PROTEIN"/>
    <property type="match status" value="1"/>
</dbReference>
<accession>A0A842HQE8</accession>
<proteinExistence type="predicted"/>
<dbReference type="EMBL" id="JACJUU010000028">
    <property type="protein sequence ID" value="MBC2771189.1"/>
    <property type="molecule type" value="Genomic_DNA"/>
</dbReference>
<gene>
    <name evidence="1" type="ORF">GTU67_14930</name>
</gene>
<evidence type="ECO:0000313" key="1">
    <source>
        <dbReference type="EMBL" id="MBC2771189.1"/>
    </source>
</evidence>
<dbReference type="PANTHER" id="PTHR35586">
    <property type="entry name" value="SLL1691 PROTEIN"/>
    <property type="match status" value="1"/>
</dbReference>